<dbReference type="Proteomes" id="UP000076532">
    <property type="component" value="Unassembled WGS sequence"/>
</dbReference>
<reference evidence="4 5" key="1">
    <citation type="journal article" date="2016" name="Mol. Biol. Evol.">
        <title>Comparative Genomics of Early-Diverging Mushroom-Forming Fungi Provides Insights into the Origins of Lignocellulose Decay Capabilities.</title>
        <authorList>
            <person name="Nagy L.G."/>
            <person name="Riley R."/>
            <person name="Tritt A."/>
            <person name="Adam C."/>
            <person name="Daum C."/>
            <person name="Floudas D."/>
            <person name="Sun H."/>
            <person name="Yadav J.S."/>
            <person name="Pangilinan J."/>
            <person name="Larsson K.H."/>
            <person name="Matsuura K."/>
            <person name="Barry K."/>
            <person name="Labutti K."/>
            <person name="Kuo R."/>
            <person name="Ohm R.A."/>
            <person name="Bhattacharya S.S."/>
            <person name="Shirouzu T."/>
            <person name="Yoshinaga Y."/>
            <person name="Martin F.M."/>
            <person name="Grigoriev I.V."/>
            <person name="Hibbett D.S."/>
        </authorList>
    </citation>
    <scope>NUCLEOTIDE SEQUENCE [LARGE SCALE GENOMIC DNA]</scope>
    <source>
        <strain evidence="4 5">CBS 109695</strain>
    </source>
</reference>
<organism evidence="4 5">
    <name type="scientific">Athelia psychrophila</name>
    <dbReference type="NCBI Taxonomy" id="1759441"/>
    <lineage>
        <taxon>Eukaryota</taxon>
        <taxon>Fungi</taxon>
        <taxon>Dikarya</taxon>
        <taxon>Basidiomycota</taxon>
        <taxon>Agaricomycotina</taxon>
        <taxon>Agaricomycetes</taxon>
        <taxon>Agaricomycetidae</taxon>
        <taxon>Atheliales</taxon>
        <taxon>Atheliaceae</taxon>
        <taxon>Athelia</taxon>
    </lineage>
</organism>
<dbReference type="OrthoDB" id="3238847at2759"/>
<feature type="domain" description="HTH CENPB-type" evidence="3">
    <location>
        <begin position="1"/>
        <end position="52"/>
    </location>
</feature>
<evidence type="ECO:0000313" key="4">
    <source>
        <dbReference type="EMBL" id="KZP29247.1"/>
    </source>
</evidence>
<accession>A0A166SB94</accession>
<feature type="non-terminal residue" evidence="4">
    <location>
        <position position="338"/>
    </location>
</feature>
<dbReference type="PANTHER" id="PTHR19303">
    <property type="entry name" value="TRANSPOSON"/>
    <property type="match status" value="1"/>
</dbReference>
<evidence type="ECO:0000256" key="1">
    <source>
        <dbReference type="ARBA" id="ARBA00023125"/>
    </source>
</evidence>
<keyword evidence="1" id="KW-0238">DNA-binding</keyword>
<name>A0A166SB94_9AGAM</name>
<dbReference type="PROSITE" id="PS51253">
    <property type="entry name" value="HTH_CENPB"/>
    <property type="match status" value="1"/>
</dbReference>
<dbReference type="Pfam" id="PF03184">
    <property type="entry name" value="DDE_1"/>
    <property type="match status" value="1"/>
</dbReference>
<dbReference type="EMBL" id="KV417499">
    <property type="protein sequence ID" value="KZP29247.1"/>
    <property type="molecule type" value="Genomic_DNA"/>
</dbReference>
<dbReference type="GO" id="GO:0005634">
    <property type="term" value="C:nucleus"/>
    <property type="evidence" value="ECO:0007669"/>
    <property type="project" value="TreeGrafter"/>
</dbReference>
<dbReference type="PANTHER" id="PTHR19303:SF74">
    <property type="entry name" value="POGO TRANSPOSABLE ELEMENT WITH KRAB DOMAIN"/>
    <property type="match status" value="1"/>
</dbReference>
<gene>
    <name evidence="4" type="ORF">FIBSPDRAFT_727511</name>
</gene>
<evidence type="ECO:0000313" key="5">
    <source>
        <dbReference type="Proteomes" id="UP000076532"/>
    </source>
</evidence>
<dbReference type="Pfam" id="PF03221">
    <property type="entry name" value="HTH_Tnp_Tc5"/>
    <property type="match status" value="1"/>
</dbReference>
<dbReference type="AlphaFoldDB" id="A0A166SB94"/>
<sequence length="338" mass="37721">MGDRGFPLSHWRLKEHVDEILRARLGKEYPAEGVGRNWTDRFVERHHLKLKTYNPKALEGVRGQAVNPTTHQAWFDLLGETLRTGDNGKPIAEDCIWAADEAGFQAATGTSQERVIGGANKKVQHQTRGGTRENTTVIVTIGADGSSLPPAVIFKGQAYQTAWKQENPANASIGHSVKGWTDGEIGALWIQHFDKQTRAKANGRTRLLIVDGHNSHYTREFLRYAREHNILVLCYPAHTTHLYQGLDVVVFSVLKRYWSEERDRWEREHGGTVNKQNFLAVYGAAHIRALTPAVIKSAFEKTGVCPFAPERINPKALAPSLETSTQATLPIEPPTPVK</sequence>
<keyword evidence="5" id="KW-1185">Reference proteome</keyword>
<evidence type="ECO:0000256" key="2">
    <source>
        <dbReference type="SAM" id="MobiDB-lite"/>
    </source>
</evidence>
<dbReference type="InterPro" id="IPR006600">
    <property type="entry name" value="HTH_CenpB_DNA-bd_dom"/>
</dbReference>
<dbReference type="GO" id="GO:0003677">
    <property type="term" value="F:DNA binding"/>
    <property type="evidence" value="ECO:0007669"/>
    <property type="project" value="UniProtKB-KW"/>
</dbReference>
<evidence type="ECO:0000259" key="3">
    <source>
        <dbReference type="PROSITE" id="PS51253"/>
    </source>
</evidence>
<dbReference type="STRING" id="436010.A0A166SB94"/>
<feature type="region of interest" description="Disordered" evidence="2">
    <location>
        <begin position="319"/>
        <end position="338"/>
    </location>
</feature>
<dbReference type="InterPro" id="IPR004875">
    <property type="entry name" value="DDE_SF_endonuclease_dom"/>
</dbReference>
<proteinExistence type="predicted"/>
<protein>
    <submittedName>
        <fullName evidence="4">DDE-domain-containing protein</fullName>
    </submittedName>
</protein>
<dbReference type="InterPro" id="IPR050863">
    <property type="entry name" value="CenT-Element_Derived"/>
</dbReference>